<protein>
    <submittedName>
        <fullName evidence="1">Uncharacterized protein</fullName>
    </submittedName>
</protein>
<name>A0A8S5UII1_9CAUD</name>
<evidence type="ECO:0000313" key="1">
    <source>
        <dbReference type="EMBL" id="DAF94174.1"/>
    </source>
</evidence>
<dbReference type="EMBL" id="BK016090">
    <property type="protein sequence ID" value="DAF94237.1"/>
    <property type="molecule type" value="Genomic_DNA"/>
</dbReference>
<proteinExistence type="predicted"/>
<accession>A0A8S5UII1</accession>
<sequence length="127" mass="14290">MTNFLKETEEAIADSGHVPEDIIFIGSRTTGHSCTWDEFQTIADFEYDSGYGGQEVVSDIEIVFNDGQSMHRGEYDGSEWWEYSCPFEMPQTLHPIQHLRDPQGCSWVSLAEANEPLRSPAAEEDAA</sequence>
<dbReference type="EMBL" id="BK016090">
    <property type="protein sequence ID" value="DAF94174.1"/>
    <property type="molecule type" value="Genomic_DNA"/>
</dbReference>
<reference evidence="1" key="1">
    <citation type="journal article" date="2021" name="Proc. Natl. Acad. Sci. U.S.A.">
        <title>A Catalog of Tens of Thousands of Viruses from Human Metagenomes Reveals Hidden Associations with Chronic Diseases.</title>
        <authorList>
            <person name="Tisza M.J."/>
            <person name="Buck C.B."/>
        </authorList>
    </citation>
    <scope>NUCLEOTIDE SEQUENCE</scope>
    <source>
        <strain evidence="1">Ctu2j3</strain>
    </source>
</reference>
<organism evidence="1">
    <name type="scientific">Myoviridae sp. ctu2j3</name>
    <dbReference type="NCBI Taxonomy" id="2825197"/>
    <lineage>
        <taxon>Viruses</taxon>
        <taxon>Duplodnaviria</taxon>
        <taxon>Heunggongvirae</taxon>
        <taxon>Uroviricota</taxon>
        <taxon>Caudoviricetes</taxon>
    </lineage>
</organism>